<feature type="region of interest" description="Disordered" evidence="1">
    <location>
        <begin position="27"/>
        <end position="96"/>
    </location>
</feature>
<gene>
    <name evidence="2" type="ORF">KC01_LOCUS6717</name>
</gene>
<evidence type="ECO:0000313" key="3">
    <source>
        <dbReference type="Proteomes" id="UP001497482"/>
    </source>
</evidence>
<accession>A0AAV2JET4</accession>
<proteinExistence type="predicted"/>
<evidence type="ECO:0000313" key="2">
    <source>
        <dbReference type="EMBL" id="CAL1575076.1"/>
    </source>
</evidence>
<evidence type="ECO:0000256" key="1">
    <source>
        <dbReference type="SAM" id="MobiDB-lite"/>
    </source>
</evidence>
<dbReference type="Proteomes" id="UP001497482">
    <property type="component" value="Chromosome 12"/>
</dbReference>
<organism evidence="2 3">
    <name type="scientific">Knipowitschia caucasica</name>
    <name type="common">Caucasian dwarf goby</name>
    <name type="synonym">Pomatoschistus caucasicus</name>
    <dbReference type="NCBI Taxonomy" id="637954"/>
    <lineage>
        <taxon>Eukaryota</taxon>
        <taxon>Metazoa</taxon>
        <taxon>Chordata</taxon>
        <taxon>Craniata</taxon>
        <taxon>Vertebrata</taxon>
        <taxon>Euteleostomi</taxon>
        <taxon>Actinopterygii</taxon>
        <taxon>Neopterygii</taxon>
        <taxon>Teleostei</taxon>
        <taxon>Neoteleostei</taxon>
        <taxon>Acanthomorphata</taxon>
        <taxon>Gobiaria</taxon>
        <taxon>Gobiiformes</taxon>
        <taxon>Gobioidei</taxon>
        <taxon>Gobiidae</taxon>
        <taxon>Gobiinae</taxon>
        <taxon>Knipowitschia</taxon>
    </lineage>
</organism>
<keyword evidence="3" id="KW-1185">Reference proteome</keyword>
<feature type="compositionally biased region" description="Polar residues" evidence="1">
    <location>
        <begin position="39"/>
        <end position="51"/>
    </location>
</feature>
<protein>
    <submittedName>
        <fullName evidence="2">Uncharacterized protein</fullName>
    </submittedName>
</protein>
<sequence>MYLPDCGPHLPVLTLHKMLEVIRVLMKQSGSERAEESPRTSLGRRSNNSPTEVIPEALGADGCERETEALVTEPSRDTQPPVKAEVQQQKEGEAGL</sequence>
<name>A0AAV2JET4_KNICA</name>
<reference evidence="2 3" key="1">
    <citation type="submission" date="2024-04" db="EMBL/GenBank/DDBJ databases">
        <authorList>
            <person name="Waldvogel A.-M."/>
            <person name="Schoenle A."/>
        </authorList>
    </citation>
    <scope>NUCLEOTIDE SEQUENCE [LARGE SCALE GENOMIC DNA]</scope>
</reference>
<dbReference type="AlphaFoldDB" id="A0AAV2JET4"/>
<dbReference type="EMBL" id="OZ035834">
    <property type="protein sequence ID" value="CAL1575076.1"/>
    <property type="molecule type" value="Genomic_DNA"/>
</dbReference>